<dbReference type="InterPro" id="IPR001264">
    <property type="entry name" value="Glyco_trans_51"/>
</dbReference>
<feature type="compositionally biased region" description="Basic and acidic residues" evidence="12">
    <location>
        <begin position="252"/>
        <end position="268"/>
    </location>
</feature>
<dbReference type="GO" id="GO:0008955">
    <property type="term" value="F:peptidoglycan glycosyltransferase activity"/>
    <property type="evidence" value="ECO:0007669"/>
    <property type="project" value="UniProtKB-UniRule"/>
</dbReference>
<evidence type="ECO:0000256" key="5">
    <source>
        <dbReference type="ARBA" id="ARBA00022692"/>
    </source>
</evidence>
<comment type="pathway">
    <text evidence="11">Cell wall biogenesis; peptidoglycan biosynthesis.</text>
</comment>
<comment type="catalytic activity">
    <reaction evidence="11">
        <text>[GlcNAc-(1-&gt;4)-Mur2Ac(oyl-L-Ala-gamma-D-Glu-L-Lys-D-Ala-D-Ala)](n)-di-trans,octa-cis-undecaprenyl diphosphate + beta-D-GlcNAc-(1-&gt;4)-Mur2Ac(oyl-L-Ala-gamma-D-Glu-L-Lys-D-Ala-D-Ala)-di-trans,octa-cis-undecaprenyl diphosphate = [GlcNAc-(1-&gt;4)-Mur2Ac(oyl-L-Ala-gamma-D-Glu-L-Lys-D-Ala-D-Ala)](n+1)-di-trans,octa-cis-undecaprenyl diphosphate + di-trans,octa-cis-undecaprenyl diphosphate + H(+)</text>
        <dbReference type="Rhea" id="RHEA:23708"/>
        <dbReference type="Rhea" id="RHEA-COMP:9602"/>
        <dbReference type="Rhea" id="RHEA-COMP:9603"/>
        <dbReference type="ChEBI" id="CHEBI:15378"/>
        <dbReference type="ChEBI" id="CHEBI:58405"/>
        <dbReference type="ChEBI" id="CHEBI:60033"/>
        <dbReference type="ChEBI" id="CHEBI:78435"/>
        <dbReference type="EC" id="2.4.99.28"/>
    </reaction>
</comment>
<feature type="region of interest" description="Disordered" evidence="12">
    <location>
        <begin position="148"/>
        <end position="320"/>
    </location>
</feature>
<organism evidence="14 15">
    <name type="scientific">Burkholderia pseudomallei (strain 1710b)</name>
    <dbReference type="NCBI Taxonomy" id="320372"/>
    <lineage>
        <taxon>Bacteria</taxon>
        <taxon>Pseudomonadati</taxon>
        <taxon>Pseudomonadota</taxon>
        <taxon>Betaproteobacteria</taxon>
        <taxon>Burkholderiales</taxon>
        <taxon>Burkholderiaceae</taxon>
        <taxon>Burkholderia</taxon>
        <taxon>pseudomallei group</taxon>
    </lineage>
</organism>
<keyword evidence="9 11" id="KW-0472">Membrane</keyword>
<keyword evidence="3 11" id="KW-0328">Glycosyltransferase</keyword>
<accession>Q3JNJ0</accession>
<dbReference type="GO" id="GO:0071555">
    <property type="term" value="P:cell wall organization"/>
    <property type="evidence" value="ECO:0007669"/>
    <property type="project" value="UniProtKB-KW"/>
</dbReference>
<dbReference type="GO" id="GO:0005886">
    <property type="term" value="C:plasma membrane"/>
    <property type="evidence" value="ECO:0007669"/>
    <property type="project" value="UniProtKB-SubCell"/>
</dbReference>
<evidence type="ECO:0000256" key="9">
    <source>
        <dbReference type="ARBA" id="ARBA00023136"/>
    </source>
</evidence>
<dbReference type="AlphaFoldDB" id="Q3JNJ0"/>
<reference evidence="14 15" key="1">
    <citation type="submission" date="2005-09" db="EMBL/GenBank/DDBJ databases">
        <authorList>
            <person name="Woods D.E."/>
            <person name="Nierman W.C."/>
        </authorList>
    </citation>
    <scope>NUCLEOTIDE SEQUENCE [LARGE SCALE GENOMIC DNA]</scope>
    <source>
        <strain evidence="14 15">1710b</strain>
    </source>
</reference>
<dbReference type="PANTHER" id="PTHR30400">
    <property type="entry name" value="MONOFUNCTIONAL BIOSYNTHETIC PEPTIDOGLYCAN TRANSGLYCOSYLASE"/>
    <property type="match status" value="1"/>
</dbReference>
<feature type="region of interest" description="Disordered" evidence="12">
    <location>
        <begin position="1"/>
        <end position="83"/>
    </location>
</feature>
<dbReference type="GO" id="GO:0009252">
    <property type="term" value="P:peptidoglycan biosynthetic process"/>
    <property type="evidence" value="ECO:0007669"/>
    <property type="project" value="UniProtKB-UniRule"/>
</dbReference>
<feature type="region of interest" description="Disordered" evidence="12">
    <location>
        <begin position="341"/>
        <end position="378"/>
    </location>
</feature>
<dbReference type="EMBL" id="CP000124">
    <property type="protein sequence ID" value="ABA49091.1"/>
    <property type="molecule type" value="Genomic_DNA"/>
</dbReference>
<feature type="compositionally biased region" description="Basic and acidic residues" evidence="12">
    <location>
        <begin position="184"/>
        <end position="196"/>
    </location>
</feature>
<comment type="subcellular location">
    <subcellularLocation>
        <location evidence="11">Cell inner membrane</location>
        <topology evidence="11">Single-pass membrane protein</topology>
    </subcellularLocation>
</comment>
<keyword evidence="1 11" id="KW-1003">Cell membrane</keyword>
<feature type="compositionally biased region" description="Basic and acidic residues" evidence="12">
    <location>
        <begin position="284"/>
        <end position="300"/>
    </location>
</feature>
<dbReference type="KEGG" id="bpm:BURPS1710b_3492"/>
<sequence>MRRWCRAASRPTKTRTPTRPTRRCSTPPTNRRKAKRKRSPRRAARRAATANRPRTARNNRNEHGRRIGSARARSLCGDRQSDRAQQIAVHPFAFRRADGRGDRIHASARAARRLFGHGARVHRAGRPRRERHGAVQARGLCARRCAVAARGGGGRGQHAALRRGRRFRRQHRRRRPRARHRGESRREPHGRADPAARRGRRGTRRRAADARARARVAHDRQPDREQGGRTRRPVHAGGARRGLRARRRRARTDRARAVRRDRQRDGGQPRRGAARVRRGGLRPGDARVRHDVRRAPDRVHGARRGARRAHGGWPRNARRAGRGIVPRLARRATRQRARARRAARRARGVGRALSAGGARGMRNSPVSPGPGYAPARGSERARRRGVARWLAYVGGVFAGAWLATQLYYAVQIAMWSVFDPGSSAFMRADAWRLSNAQPATTIRHRWVPYDQIARTLKRAVIASEDADFANNSGYEVDAILQAWEKNRARGRIVSGGSTITQQLARNLFLSGERSYIRKGQELIITWMLETLLDKERIFEIYLNSVEFGRGVYGAQAAAQYYYRIPASRLSAWQSARLAVMLPNPKYFDAHRGSPYLAQRAGVIARRMGAAELPASQ</sequence>
<feature type="compositionally biased region" description="Low complexity" evidence="12">
    <location>
        <begin position="46"/>
        <end position="58"/>
    </location>
</feature>
<keyword evidence="10 11" id="KW-0961">Cell wall biogenesis/degradation</keyword>
<protein>
    <recommendedName>
        <fullName evidence="11">Biosynthetic peptidoglycan transglycosylase</fullName>
        <ecNumber evidence="11">2.4.99.28</ecNumber>
    </recommendedName>
    <alternativeName>
        <fullName evidence="11">Glycan polymerase</fullName>
    </alternativeName>
    <alternativeName>
        <fullName evidence="11">Peptidoglycan glycosyltransferase MtgA</fullName>
        <shortName evidence="11">PGT</shortName>
    </alternativeName>
</protein>
<feature type="compositionally biased region" description="Basic residues" evidence="12">
    <location>
        <begin position="241"/>
        <end position="251"/>
    </location>
</feature>
<dbReference type="EnsemblBacteria" id="ABA49091">
    <property type="protein sequence ID" value="ABA49091"/>
    <property type="gene ID" value="BURPS1710b_3492"/>
</dbReference>
<dbReference type="InterPro" id="IPR011812">
    <property type="entry name" value="Pep_trsgly"/>
</dbReference>
<dbReference type="EC" id="2.4.99.28" evidence="11"/>
<evidence type="ECO:0000259" key="13">
    <source>
        <dbReference type="Pfam" id="PF00912"/>
    </source>
</evidence>
<evidence type="ECO:0000313" key="14">
    <source>
        <dbReference type="EMBL" id="ABA49091.1"/>
    </source>
</evidence>
<feature type="compositionally biased region" description="Basic residues" evidence="12">
    <location>
        <begin position="160"/>
        <end position="183"/>
    </location>
</feature>
<dbReference type="CAZy" id="GT51">
    <property type="family name" value="Glycosyltransferase Family 51"/>
</dbReference>
<evidence type="ECO:0000256" key="11">
    <source>
        <dbReference type="HAMAP-Rule" id="MF_00766"/>
    </source>
</evidence>
<gene>
    <name evidence="11 14" type="primary">mtgA</name>
    <name evidence="14" type="ordered locus">BURPS1710b_3492</name>
</gene>
<keyword evidence="5 11" id="KW-0812">Transmembrane</keyword>
<feature type="transmembrane region" description="Helical" evidence="11">
    <location>
        <begin position="389"/>
        <end position="410"/>
    </location>
</feature>
<dbReference type="InterPro" id="IPR023346">
    <property type="entry name" value="Lysozyme-like_dom_sf"/>
</dbReference>
<dbReference type="HAMAP" id="MF_00766">
    <property type="entry name" value="PGT_MtgA"/>
    <property type="match status" value="1"/>
</dbReference>
<dbReference type="NCBIfam" id="TIGR02070">
    <property type="entry name" value="mono_pep_trsgly"/>
    <property type="match status" value="1"/>
</dbReference>
<evidence type="ECO:0000256" key="4">
    <source>
        <dbReference type="ARBA" id="ARBA00022679"/>
    </source>
</evidence>
<feature type="compositionally biased region" description="Low complexity" evidence="12">
    <location>
        <begin position="10"/>
        <end position="29"/>
    </location>
</feature>
<evidence type="ECO:0000256" key="1">
    <source>
        <dbReference type="ARBA" id="ARBA00022475"/>
    </source>
</evidence>
<keyword evidence="2 11" id="KW-0997">Cell inner membrane</keyword>
<dbReference type="GO" id="GO:0009274">
    <property type="term" value="C:peptidoglycan-based cell wall"/>
    <property type="evidence" value="ECO:0007669"/>
    <property type="project" value="InterPro"/>
</dbReference>
<evidence type="ECO:0000256" key="7">
    <source>
        <dbReference type="ARBA" id="ARBA00022984"/>
    </source>
</evidence>
<dbReference type="GO" id="GO:0008360">
    <property type="term" value="P:regulation of cell shape"/>
    <property type="evidence" value="ECO:0007669"/>
    <property type="project" value="UniProtKB-KW"/>
</dbReference>
<evidence type="ECO:0000256" key="3">
    <source>
        <dbReference type="ARBA" id="ARBA00022676"/>
    </source>
</evidence>
<keyword evidence="6 11" id="KW-0133">Cell shape</keyword>
<proteinExistence type="inferred from homology"/>
<evidence type="ECO:0000256" key="12">
    <source>
        <dbReference type="SAM" id="MobiDB-lite"/>
    </source>
</evidence>
<comment type="similarity">
    <text evidence="11">Belongs to the glycosyltransferase 51 family.</text>
</comment>
<dbReference type="UniPathway" id="UPA00219"/>
<keyword evidence="8 11" id="KW-1133">Transmembrane helix</keyword>
<evidence type="ECO:0000256" key="10">
    <source>
        <dbReference type="ARBA" id="ARBA00023316"/>
    </source>
</evidence>
<evidence type="ECO:0000256" key="8">
    <source>
        <dbReference type="ARBA" id="ARBA00022989"/>
    </source>
</evidence>
<dbReference type="Pfam" id="PF00912">
    <property type="entry name" value="Transgly"/>
    <property type="match status" value="1"/>
</dbReference>
<evidence type="ECO:0000256" key="2">
    <source>
        <dbReference type="ARBA" id="ARBA00022519"/>
    </source>
</evidence>
<dbReference type="HOGENOM" id="CLU_443256_0_0_4"/>
<dbReference type="PANTHER" id="PTHR30400:SF0">
    <property type="entry name" value="BIOSYNTHETIC PEPTIDOGLYCAN TRANSGLYCOSYLASE"/>
    <property type="match status" value="1"/>
</dbReference>
<feature type="compositionally biased region" description="Basic and acidic residues" evidence="12">
    <location>
        <begin position="206"/>
        <end position="228"/>
    </location>
</feature>
<feature type="domain" description="Glycosyl transferase family 51" evidence="13">
    <location>
        <begin position="441"/>
        <end position="607"/>
    </location>
</feature>
<name>Q3JNJ0_BURP1</name>
<feature type="compositionally biased region" description="Basic residues" evidence="12">
    <location>
        <begin position="301"/>
        <end position="320"/>
    </location>
</feature>
<feature type="compositionally biased region" description="Basic residues" evidence="12">
    <location>
        <begin position="30"/>
        <end position="45"/>
    </location>
</feature>
<dbReference type="SUPFAM" id="SSF53955">
    <property type="entry name" value="Lysozyme-like"/>
    <property type="match status" value="1"/>
</dbReference>
<keyword evidence="4 11" id="KW-0808">Transferase</keyword>
<dbReference type="Gene3D" id="1.10.3810.10">
    <property type="entry name" value="Biosynthetic peptidoglycan transglycosylase-like"/>
    <property type="match status" value="1"/>
</dbReference>
<evidence type="ECO:0000256" key="6">
    <source>
        <dbReference type="ARBA" id="ARBA00022960"/>
    </source>
</evidence>
<dbReference type="InterPro" id="IPR036950">
    <property type="entry name" value="PBP_transglycosylase"/>
</dbReference>
<feature type="compositionally biased region" description="Low complexity" evidence="12">
    <location>
        <begin position="349"/>
        <end position="362"/>
    </location>
</feature>
<comment type="function">
    <text evidence="11">Peptidoglycan polymerase that catalyzes glycan chain elongation from lipid-linked precursors.</text>
</comment>
<dbReference type="GO" id="GO:0016763">
    <property type="term" value="F:pentosyltransferase activity"/>
    <property type="evidence" value="ECO:0007669"/>
    <property type="project" value="InterPro"/>
</dbReference>
<dbReference type="Proteomes" id="UP000002700">
    <property type="component" value="Chromosome I"/>
</dbReference>
<keyword evidence="7 11" id="KW-0573">Peptidoglycan synthesis</keyword>
<evidence type="ECO:0000313" key="15">
    <source>
        <dbReference type="Proteomes" id="UP000002700"/>
    </source>
</evidence>